<dbReference type="InterPro" id="IPR049730">
    <property type="entry name" value="SNF2/RAD54-like_C"/>
</dbReference>
<dbReference type="Proteomes" id="UP001141327">
    <property type="component" value="Unassembled WGS sequence"/>
</dbReference>
<feature type="region of interest" description="Disordered" evidence="4">
    <location>
        <begin position="975"/>
        <end position="994"/>
    </location>
</feature>
<dbReference type="InterPro" id="IPR027417">
    <property type="entry name" value="P-loop_NTPase"/>
</dbReference>
<evidence type="ECO:0000256" key="1">
    <source>
        <dbReference type="ARBA" id="ARBA00004123"/>
    </source>
</evidence>
<name>A0ABQ8UDD0_9EUKA</name>
<dbReference type="Gene3D" id="3.40.50.300">
    <property type="entry name" value="P-loop containing nucleotide triphosphate hydrolases"/>
    <property type="match status" value="1"/>
</dbReference>
<comment type="caution">
    <text evidence="6">The sequence shown here is derived from an EMBL/GenBank/DDBJ whole genome shotgun (WGS) entry which is preliminary data.</text>
</comment>
<dbReference type="Pfam" id="PF04935">
    <property type="entry name" value="SURF6"/>
    <property type="match status" value="1"/>
</dbReference>
<sequence length="1086" mass="115975">MSEGLADRIHAHTLFFQEIVDLIPAQYLKPAELGLDPEEGGKREKKVSSKQEKDASLSLSELRERLHAKIEEARQRRGAKPDAYAGLRNSGPASKKRPASDSSADESSGAEDGDGEDEAPAPKGPKGPKGKKAPQQKGEKKEKKEKKGADKKPQATQKKHPRDRSPAPAQGKGAKKPRMEKKPKEKDGEDLAFSEIRVRKDKTRGPVDGAVPKMSKKTLLKKAEKEKQRIEKLKGTEAGRREAAGIAWDRAAQLAAGIKLKDDPTLLKKALKRDEQKKRKSAKEWAQRLKQQDKSRTDRATTREANIQQRHQAKVAAAKGEEPPAAPGKAKGGRRGGRGAGRGGGAAGAAGDKRPMKNARQQGPPAGGKKGGKGPKGPKAFVDRLRGVIDRKPPKPLLQVAELSRVRASDPKARFSEGLFKKRKTSPHSESNASQSPPPDFGTPSQRQGASTQLDSLKMALQPQQVEILVWLLTLSNQGVSGILAEETPGEGLVPTMGLLASLKARWGPQVGPHLVVAPLRTAPIWKAELVKRCPTLKVALLTGTAEARTCLLAEILGAPTGAPPPYDICVTTYEVCLRESLSLQQPAWGCLVLDQGSRALALTSPLSEALRSLQARQRVILAASPLPTDLLHLCALAGLLDPGLLPPPLAMEALLGPLFTNDTAAPRAATRIAEALRPFVMPPRTGLGAGTGGGGAGAAMREVILWAEMTRAQRTRYSGLLRTLRPGGPPVQQLDLLMQLRKCCAHPFLFVGAEPTRNNPDEALAAASGKLALLDSLLTHLRGTRPGVRVAIVSALSRMLDILQDWLTSRGWAHGRIDGMAGMEARRAALEQFASPQSDQTTLLLSSRGAADLPGPLPAGALIFYDSDGNPQVDQAFISRCVGQEGCPGVTIYRLLTKVSQEQWISPPGYHPPVADITTSGGYHHQRWISPPAVDISPPVGSPAWLEGARGARGTVEEPLAERARLQMIANRQAAKTGQLPQPPTGPPLASHSRVMSASIPRGTFDEGTLGDMRGAALKPADLIGLINYGSEALLGAESPEAAPSGGDSVMPSPNQSIEATLERAAAHTDEWIARMEAQYAAQSH</sequence>
<evidence type="ECO:0000313" key="6">
    <source>
        <dbReference type="EMBL" id="KAJ4454845.1"/>
    </source>
</evidence>
<dbReference type="InterPro" id="IPR000330">
    <property type="entry name" value="SNF2_N"/>
</dbReference>
<feature type="compositionally biased region" description="Basic and acidic residues" evidence="4">
    <location>
        <begin position="39"/>
        <end position="75"/>
    </location>
</feature>
<dbReference type="InterPro" id="IPR038718">
    <property type="entry name" value="SNF2-like_sf"/>
</dbReference>
<feature type="compositionally biased region" description="Basic and acidic residues" evidence="4">
    <location>
        <begin position="381"/>
        <end position="393"/>
    </location>
</feature>
<reference evidence="6" key="1">
    <citation type="journal article" date="2022" name="bioRxiv">
        <title>Genomics of Preaxostyla Flagellates Illuminates Evolutionary Transitions and the Path Towards Mitochondrial Loss.</title>
        <authorList>
            <person name="Novak L.V.F."/>
            <person name="Treitli S.C."/>
            <person name="Pyrih J."/>
            <person name="Halakuc P."/>
            <person name="Pipaliya S.V."/>
            <person name="Vacek V."/>
            <person name="Brzon O."/>
            <person name="Soukal P."/>
            <person name="Eme L."/>
            <person name="Dacks J.B."/>
            <person name="Karnkowska A."/>
            <person name="Elias M."/>
            <person name="Hampl V."/>
        </authorList>
    </citation>
    <scope>NUCLEOTIDE SEQUENCE</scope>
    <source>
        <strain evidence="6">RCP-MX</strain>
    </source>
</reference>
<evidence type="ECO:0000313" key="7">
    <source>
        <dbReference type="Proteomes" id="UP001141327"/>
    </source>
</evidence>
<protein>
    <submittedName>
        <fullName evidence="6">Chromatin-remodeling complex ATPase chain Iswi</fullName>
    </submittedName>
</protein>
<evidence type="ECO:0000256" key="4">
    <source>
        <dbReference type="SAM" id="MobiDB-lite"/>
    </source>
</evidence>
<feature type="compositionally biased region" description="Basic and acidic residues" evidence="4">
    <location>
        <begin position="221"/>
        <end position="236"/>
    </location>
</feature>
<dbReference type="CDD" id="cd18793">
    <property type="entry name" value="SF2_C_SNF"/>
    <property type="match status" value="1"/>
</dbReference>
<accession>A0ABQ8UDD0</accession>
<feature type="compositionally biased region" description="Polar residues" evidence="4">
    <location>
        <begin position="443"/>
        <end position="452"/>
    </location>
</feature>
<keyword evidence="2" id="KW-0378">Hydrolase</keyword>
<dbReference type="Gene3D" id="3.40.50.10810">
    <property type="entry name" value="Tandem AAA-ATPase domain"/>
    <property type="match status" value="1"/>
</dbReference>
<feature type="compositionally biased region" description="Acidic residues" evidence="4">
    <location>
        <begin position="108"/>
        <end position="119"/>
    </location>
</feature>
<keyword evidence="7" id="KW-1185">Reference proteome</keyword>
<evidence type="ECO:0000259" key="5">
    <source>
        <dbReference type="PROSITE" id="PS51192"/>
    </source>
</evidence>
<evidence type="ECO:0000256" key="2">
    <source>
        <dbReference type="ARBA" id="ARBA00022801"/>
    </source>
</evidence>
<feature type="compositionally biased region" description="Gly residues" evidence="4">
    <location>
        <begin position="338"/>
        <end position="348"/>
    </location>
</feature>
<feature type="compositionally biased region" description="Basic and acidic residues" evidence="4">
    <location>
        <begin position="271"/>
        <end position="302"/>
    </location>
</feature>
<keyword evidence="3" id="KW-0539">Nucleus</keyword>
<feature type="compositionally biased region" description="Basic and acidic residues" evidence="4">
    <location>
        <begin position="137"/>
        <end position="153"/>
    </location>
</feature>
<feature type="domain" description="Helicase ATP-binding" evidence="5">
    <location>
        <begin position="473"/>
        <end position="644"/>
    </location>
</feature>
<gene>
    <name evidence="6" type="ORF">PAPYR_10354</name>
</gene>
<dbReference type="PANTHER" id="PTHR45623">
    <property type="entry name" value="CHROMODOMAIN-HELICASE-DNA-BINDING PROTEIN 3-RELATED-RELATED"/>
    <property type="match status" value="1"/>
</dbReference>
<dbReference type="PANTHER" id="PTHR45623:SF17">
    <property type="entry name" value="CHROMODOMAIN-HELICASE-DNA-BINDING PROTEIN 3-RELATED"/>
    <property type="match status" value="1"/>
</dbReference>
<feature type="compositionally biased region" description="Basic and acidic residues" evidence="4">
    <location>
        <begin position="404"/>
        <end position="415"/>
    </location>
</feature>
<dbReference type="PROSITE" id="PS51192">
    <property type="entry name" value="HELICASE_ATP_BIND_1"/>
    <property type="match status" value="1"/>
</dbReference>
<feature type="compositionally biased region" description="Basic and acidic residues" evidence="4">
    <location>
        <begin position="180"/>
        <end position="189"/>
    </location>
</feature>
<dbReference type="InterPro" id="IPR029190">
    <property type="entry name" value="Rrp14/SURF6_C"/>
</dbReference>
<dbReference type="EMBL" id="JAPMOS010000131">
    <property type="protein sequence ID" value="KAJ4454845.1"/>
    <property type="molecule type" value="Genomic_DNA"/>
</dbReference>
<comment type="subcellular location">
    <subcellularLocation>
        <location evidence="1">Nucleus</location>
    </subcellularLocation>
</comment>
<evidence type="ECO:0000256" key="3">
    <source>
        <dbReference type="ARBA" id="ARBA00023242"/>
    </source>
</evidence>
<dbReference type="InterPro" id="IPR014001">
    <property type="entry name" value="Helicase_ATP-bd"/>
</dbReference>
<feature type="region of interest" description="Disordered" evidence="4">
    <location>
        <begin position="271"/>
        <end position="452"/>
    </location>
</feature>
<dbReference type="SUPFAM" id="SSF52540">
    <property type="entry name" value="P-loop containing nucleoside triphosphate hydrolases"/>
    <property type="match status" value="2"/>
</dbReference>
<organism evidence="6 7">
    <name type="scientific">Paratrimastix pyriformis</name>
    <dbReference type="NCBI Taxonomy" id="342808"/>
    <lineage>
        <taxon>Eukaryota</taxon>
        <taxon>Metamonada</taxon>
        <taxon>Preaxostyla</taxon>
        <taxon>Paratrimastigidae</taxon>
        <taxon>Paratrimastix</taxon>
    </lineage>
</organism>
<proteinExistence type="predicted"/>
<dbReference type="Pfam" id="PF00176">
    <property type="entry name" value="SNF2-rel_dom"/>
    <property type="match status" value="1"/>
</dbReference>
<feature type="region of interest" description="Disordered" evidence="4">
    <location>
        <begin position="32"/>
        <end position="236"/>
    </location>
</feature>